<evidence type="ECO:0000313" key="1">
    <source>
        <dbReference type="EMBL" id="MBZ4036290.1"/>
    </source>
</evidence>
<accession>A0A9X1HBW1</accession>
<dbReference type="AlphaFoldDB" id="A0A9X1HBW1"/>
<evidence type="ECO:0000313" key="2">
    <source>
        <dbReference type="Proteomes" id="UP001139366"/>
    </source>
</evidence>
<dbReference type="RefSeq" id="WP_223707577.1">
    <property type="nucleotide sequence ID" value="NZ_JAINUY010000005.1"/>
</dbReference>
<gene>
    <name evidence="1" type="ORF">K6T82_16070</name>
</gene>
<dbReference type="Proteomes" id="UP001139366">
    <property type="component" value="Unassembled WGS sequence"/>
</dbReference>
<dbReference type="EMBL" id="JAINUY010000005">
    <property type="protein sequence ID" value="MBZ4036290.1"/>
    <property type="molecule type" value="Genomic_DNA"/>
</dbReference>
<sequence length="202" mass="23794">MKHFFVLFLCMTFAIGQGQEKVSDEKKCEAVLTPSEILQWQYIGFMKDSIFYKSQFANFTKVKNGILLCNWQEGSGSNRFSIVDFDNGFNASLKTEQLIEEIDFSEGDKKKLKFIFEILEKASYYQRCSRVHGHSTLYILVVRCNNEMKVQYYWPFTHPYEIKTTDANVNSIQEIFHIMEYNYYKSKTVKNTKKKTQSSQAY</sequence>
<reference evidence="1 2" key="1">
    <citation type="journal article" date="2023" name="Antonie Van Leeuwenhoek">
        <title>Flavobacterium potami sp. nov., a multi-metal resistance genes harbouring bacterium isolated from shallow river silt.</title>
        <authorList>
            <person name="Li S."/>
            <person name="Mao S."/>
            <person name="Mu W."/>
            <person name="Guo B."/>
            <person name="Li C."/>
            <person name="Zhu Q."/>
            <person name="Hou X."/>
            <person name="Zhao Y."/>
            <person name="Wei S."/>
            <person name="Liu H."/>
            <person name="Liu A."/>
        </authorList>
    </citation>
    <scope>NUCLEOTIDE SEQUENCE [LARGE SCALE GENOMIC DNA]</scope>
    <source>
        <strain evidence="1 2">17A</strain>
    </source>
</reference>
<proteinExistence type="predicted"/>
<keyword evidence="2" id="KW-1185">Reference proteome</keyword>
<name>A0A9X1HBW1_9FLAO</name>
<protein>
    <submittedName>
        <fullName evidence="1">Uncharacterized protein</fullName>
    </submittedName>
</protein>
<comment type="caution">
    <text evidence="1">The sequence shown here is derived from an EMBL/GenBank/DDBJ whole genome shotgun (WGS) entry which is preliminary data.</text>
</comment>
<organism evidence="1 2">
    <name type="scientific">Flavobacterium potami</name>
    <dbReference type="NCBI Taxonomy" id="2872310"/>
    <lineage>
        <taxon>Bacteria</taxon>
        <taxon>Pseudomonadati</taxon>
        <taxon>Bacteroidota</taxon>
        <taxon>Flavobacteriia</taxon>
        <taxon>Flavobacteriales</taxon>
        <taxon>Flavobacteriaceae</taxon>
        <taxon>Flavobacterium</taxon>
    </lineage>
</organism>